<gene>
    <name evidence="1" type="ORF">G9U52_02980</name>
</gene>
<keyword evidence="2" id="KW-1185">Reference proteome</keyword>
<evidence type="ECO:0000313" key="2">
    <source>
        <dbReference type="Proteomes" id="UP001165962"/>
    </source>
</evidence>
<name>A0ABX0J459_9BACL</name>
<comment type="caution">
    <text evidence="1">The sequence shown here is derived from an EMBL/GenBank/DDBJ whole genome shotgun (WGS) entry which is preliminary data.</text>
</comment>
<organism evidence="1 2">
    <name type="scientific">Paenibacillus agricola</name>
    <dbReference type="NCBI Taxonomy" id="2716264"/>
    <lineage>
        <taxon>Bacteria</taxon>
        <taxon>Bacillati</taxon>
        <taxon>Bacillota</taxon>
        <taxon>Bacilli</taxon>
        <taxon>Bacillales</taxon>
        <taxon>Paenibacillaceae</taxon>
        <taxon>Paenibacillus</taxon>
    </lineage>
</organism>
<reference evidence="1" key="1">
    <citation type="submission" date="2020-03" db="EMBL/GenBank/DDBJ databases">
        <title>Draft sequencing of Paenibacilllus sp. S3N08.</title>
        <authorList>
            <person name="Kim D.-U."/>
        </authorList>
    </citation>
    <scope>NUCLEOTIDE SEQUENCE</scope>
    <source>
        <strain evidence="1">S3N08</strain>
    </source>
</reference>
<evidence type="ECO:0000313" key="1">
    <source>
        <dbReference type="EMBL" id="NHN28794.1"/>
    </source>
</evidence>
<dbReference type="RefSeq" id="WP_166145894.1">
    <property type="nucleotide sequence ID" value="NZ_JAAOIW010000001.1"/>
</dbReference>
<dbReference type="Proteomes" id="UP001165962">
    <property type="component" value="Unassembled WGS sequence"/>
</dbReference>
<sequence length="65" mass="7366">MKTKHSEEANEAAVKKNATVFSILFAVSMVHLLNDTIQSIVPAIFPRQVVYECKKATQKEQIRYA</sequence>
<dbReference type="EMBL" id="JAAOIW010000001">
    <property type="protein sequence ID" value="NHN28794.1"/>
    <property type="molecule type" value="Genomic_DNA"/>
</dbReference>
<proteinExistence type="predicted"/>
<protein>
    <submittedName>
        <fullName evidence="1">MFS transporter</fullName>
    </submittedName>
</protein>
<accession>A0ABX0J459</accession>